<evidence type="ECO:0000259" key="3">
    <source>
        <dbReference type="Pfam" id="PF05424"/>
    </source>
</evidence>
<dbReference type="Pfam" id="PF15445">
    <property type="entry name" value="ATS"/>
    <property type="match status" value="1"/>
</dbReference>
<dbReference type="Proteomes" id="UP000054566">
    <property type="component" value="Unassembled WGS sequence"/>
</dbReference>
<dbReference type="GO" id="GO:0046789">
    <property type="term" value="F:host cell surface receptor binding"/>
    <property type="evidence" value="ECO:0007669"/>
    <property type="project" value="InterPro"/>
</dbReference>
<feature type="domain" description="Duffy-antigen binding" evidence="3">
    <location>
        <begin position="123"/>
        <end position="303"/>
    </location>
</feature>
<feature type="compositionally biased region" description="Basic residues" evidence="1">
    <location>
        <begin position="714"/>
        <end position="735"/>
    </location>
</feature>
<feature type="region of interest" description="Disordered" evidence="1">
    <location>
        <begin position="1383"/>
        <end position="1417"/>
    </location>
</feature>
<accession>A0A0L0CXI1</accession>
<dbReference type="InterPro" id="IPR008602">
    <property type="entry name" value="Duffy-antigen-binding"/>
</dbReference>
<feature type="compositionally biased region" description="Basic and acidic residues" evidence="1">
    <location>
        <begin position="696"/>
        <end position="705"/>
    </location>
</feature>
<dbReference type="FunFam" id="1.20.1310.20:FF:000003">
    <property type="entry name" value="Erythrocyte membrane protein 1, PfEMP1"/>
    <property type="match status" value="1"/>
</dbReference>
<evidence type="ECO:0000313" key="8">
    <source>
        <dbReference type="EMBL" id="KNC36089.1"/>
    </source>
</evidence>
<dbReference type="Pfam" id="PF22672">
    <property type="entry name" value="DBL_C"/>
    <property type="match status" value="2"/>
</dbReference>
<evidence type="ECO:0000259" key="5">
    <source>
        <dbReference type="Pfam" id="PF15447"/>
    </source>
</evidence>
<feature type="region of interest" description="Disordered" evidence="1">
    <location>
        <begin position="694"/>
        <end position="771"/>
    </location>
</feature>
<name>A0A0L0CXI1_PLAFA</name>
<dbReference type="Gene3D" id="1.20.58.830">
    <property type="match status" value="3"/>
</dbReference>
<dbReference type="Pfam" id="PF05424">
    <property type="entry name" value="Duffy_binding"/>
    <property type="match status" value="3"/>
</dbReference>
<gene>
    <name evidence="8" type="ORF">PFLG_01110</name>
</gene>
<evidence type="ECO:0000259" key="7">
    <source>
        <dbReference type="Pfam" id="PF22672"/>
    </source>
</evidence>
<dbReference type="Gene3D" id="1.20.58.1930">
    <property type="match status" value="1"/>
</dbReference>
<evidence type="ECO:0000256" key="1">
    <source>
        <dbReference type="SAM" id="MobiDB-lite"/>
    </source>
</evidence>
<feature type="domain" description="Duffy-binding-like" evidence="7">
    <location>
        <begin position="1434"/>
        <end position="1557"/>
    </location>
</feature>
<feature type="region of interest" description="Disordered" evidence="1">
    <location>
        <begin position="1780"/>
        <end position="1806"/>
    </location>
</feature>
<sequence>MGNASSSEGEAKTPSLTESHNSARNVLENIARIIKEKASNDAKRHRNVLKGYLSQAKFYHPFSKERPYYKSACHLDYAFHSNTPGNRREFRHPCAGRNKTRFSNESEAECSNSRINGNKDGCGACAPYRRRHMCDYNLEYINEKNVLTTHDLLGNILVTAKYEGDYIVNNHSNRGSSEVCIGLARSFADIGDIVRGKDMFKPNDKVENALREVFNNIYGQLENNAKAYYSDKDKSGNYYKLREDWWTANRDQVWKAITCSAPGDINYFRKISDGFSTFSSHGKCGHNEGAPPTNLDYVPQFLRWFEEWAEEFCRIRKDKLKKVKEVCRGEHDDKYCDGNGYDCKQTDISRNILFVDLNCPRCEEECTSYNEWIEKKIEEFSKQKKKYDKEIGRSSTFSNNEYDTRFYESLGKRYPLVNSFLDPMKEGLNCSMDTVDGKIDFEKLDVTFSPSSFCKTCPLYGVKCNNSTRKCTVNSNDKNTREIINDKNATHIDVEMIYHRGKNIKEDQKKLFKKSCLFRTIRNENWRCNVYNTLDVCRLNNFQEKIDPDEKIRFNVLIDRWLKDFIKGYYISKQKIEPCIPKENEQLCIISCKEKCTCVENWIKKKENEWKTITQYSNKKKHADSLNIVHKVRRYFDQIKSYVNKYIDDYDVLKNQGEHEDCIDGDDCTSENKKNKNDFVIILLNRLQNKITTCKTQHDESRNKDSCNTSPKPLPRRRQRGVLRLSRVLRVRVPRARQGGEREAEEVEEDKDGQESGPTQPEAPPESVPKEEVNVCKIVEEVLSKPPHSITGGIDSCNPKDYGGTYPGWDCTNKNVKAEHNGACIPPRRIKLCVSGLTQEGKITKIEDIRTQFIKCAAIETYFAWLRYKKINTEADKELKEGKIPDEFKRQMYYTFGDYRDIFFGTDISTHAHISDVSSKVNHLLQNDNKEKEKPEDWWNKHGKEIWEAMLCALTNGVKENDEKKKILEAYSYEELNKKTNSITPLEDFANKPQFLRWMIEWGEEFCKKRKEQLQILQDACKEYECNISAEDTKTKCEQACKKYQAFIEQWKPQYEKQTAKFDKDKKDKKFDDTPAEVDVHGVSSVHEYLQEQLKNLCTKGDCACMEKPSAQDEETELLGENYFPEAMDYPPKEINKKCDCAIPPESMSCVEKTAHKIRKNAEKNVKNYESSLKGTGNKFNGTCNLIEKQNNNHRGNNCDFNTRYPNAFQSLNVSCDNNGKERFKIEEEWKCEADTTDGKNKLCVPPRRKDMCLNKLEDIIGDNISDSNTLLEKIQYVAQNEGDDIIYKLLSKYPCNESVICDAMKYSFADIGDIIRGRSKIKTNNGDNIEDKLKEIFKQIQTNNKSTSLKTIDLTLFREKWWDANRKEVWKAMTCNAPKDAELKKRINNPGDTSKPVDSQNSETQTEQTKKCGYDKEPPDYDYIPERYRFLQEWSEYYCKALNKKQDEMKKECDQCNTQNGTECENYKDDNVCNQCKTKCEKYKEFVGKWNNEFDEQNEIYKKLYIHDRTYGNSTARRDPSIKFTQKLDKICENPDSAEKYLDKSTHCTDYKFSETNSNGSNYAFSPYPKEYKDKCKCYEKSTRESDKILNFIKDNIFKSPNIPGLNKIKKAIPRIPKRIKNIRPDAHTIHELVARTFPYFVPFFQKDDKTPPTHNILNDVLPSAIPVGIALALTSIAFLYLKKKTHSPVDLLRVLDIPKGDYGMPTLESKNRYIPYRSGTYKGKTYIYMEGDSDSGHYYEDTTDITSSESEYEELDINDIYVPHAPKYKTLIEVVLEPSGKNTPSDTQNDIQSDDTPSNKFSDNEWNTLKDEFISQYLQSEQPNDLPNDYRSGTIPTNTNNTTPSHDNVDNNTNTTMSRDNMEEKPFITSIHDRDLYTGEEISYNINMSTNSMDDPKYVSNNVYSGIDLINDTLSGNQHIDIYDEVLKRKENELFGTNYKKNTSNNSVAKELCGDPIMNQINLLHEWLDRHRDMCEQWNNKEDILNKLKEEWEQDNDVGDIPNDNKMLNTDVSIQIDIDENKGKKEFSNMDTNVDTPTMDNMEDDIYYDVNDDENPSVYDIPMDHNKVDVPKKVHVEMKILNNTSNGSLEPEFPISDVWNI</sequence>
<feature type="domain" description="Plasmodium falciparum erythrocyte membrane protein 1 acidic terminal segment" evidence="4">
    <location>
        <begin position="1667"/>
        <end position="2103"/>
    </location>
</feature>
<dbReference type="FunFam" id="1.10.1900.40:FF:000001">
    <property type="entry name" value="Erythrocyte membrane protein 1"/>
    <property type="match status" value="1"/>
</dbReference>
<dbReference type="EMBL" id="GG664011">
    <property type="protein sequence ID" value="KNC36089.1"/>
    <property type="molecule type" value="Genomic_DNA"/>
</dbReference>
<dbReference type="InterPro" id="IPR054595">
    <property type="entry name" value="DBL_C"/>
</dbReference>
<feature type="domain" description="Plasmodium falciparum erythrocyte membrane protein-1 N-terminal segment" evidence="5">
    <location>
        <begin position="22"/>
        <end position="57"/>
    </location>
</feature>
<reference evidence="9" key="1">
    <citation type="submission" date="2015-07" db="EMBL/GenBank/DDBJ databases">
        <title>Annotation of Plasmodium falciparum RAJ116.</title>
        <authorList>
            <consortium name="The Broad Institute Genome Sequencing Platform"/>
            <person name="Volkman S.K."/>
            <person name="Neafsey D.E."/>
            <person name="Dash A.P."/>
            <person name="Chitnis C.E."/>
            <person name="Hartl D.L."/>
            <person name="Young S.K."/>
            <person name="Zeng Q."/>
            <person name="Koehrsen M."/>
            <person name="Alvarado L."/>
            <person name="Berlin A."/>
            <person name="Borenstein D."/>
            <person name="Chapman S.B."/>
            <person name="Chen Z."/>
            <person name="Engels R."/>
            <person name="Freedman E."/>
            <person name="Gellesch M."/>
            <person name="Goldberg J."/>
            <person name="Griggs A."/>
            <person name="Gujja S."/>
            <person name="Heilman E.R."/>
            <person name="Heiman D.I."/>
            <person name="Howarth C."/>
            <person name="Jen D."/>
            <person name="Larson L."/>
            <person name="Mehta T."/>
            <person name="Neiman D."/>
            <person name="Park D."/>
            <person name="Pearson M."/>
            <person name="Roberts A."/>
            <person name="Saif S."/>
            <person name="Shea T."/>
            <person name="Shenoy N."/>
            <person name="Sisk P."/>
            <person name="Stolte C."/>
            <person name="Sykes S."/>
            <person name="Walk T."/>
            <person name="White J."/>
            <person name="Yandava C."/>
            <person name="Haas B."/>
            <person name="Henn M.R."/>
            <person name="Nusbaum C."/>
            <person name="Birren B."/>
        </authorList>
    </citation>
    <scope>NUCLEOTIDE SEQUENCE [LARGE SCALE GENOMIC DNA]</scope>
    <source>
        <strain evidence="9">RAJ116</strain>
    </source>
</reference>
<dbReference type="Pfam" id="PF18562">
    <property type="entry name" value="CIDR1_gamma"/>
    <property type="match status" value="1"/>
</dbReference>
<dbReference type="Pfam" id="PF15447">
    <property type="entry name" value="NTS"/>
    <property type="match status" value="1"/>
</dbReference>
<dbReference type="InterPro" id="IPR041480">
    <property type="entry name" value="CIDR1_gamma"/>
</dbReference>
<dbReference type="FunFam" id="1.10.1900.40:FF:000008">
    <property type="entry name" value="Erythrocyte membrane protein 1 (PfEMP1)"/>
    <property type="match status" value="1"/>
</dbReference>
<feature type="compositionally biased region" description="Acidic residues" evidence="1">
    <location>
        <begin position="743"/>
        <end position="752"/>
    </location>
</feature>
<organism evidence="8 9">
    <name type="scientific">Plasmodium falciparum RAJ116</name>
    <dbReference type="NCBI Taxonomy" id="580058"/>
    <lineage>
        <taxon>Eukaryota</taxon>
        <taxon>Sar</taxon>
        <taxon>Alveolata</taxon>
        <taxon>Apicomplexa</taxon>
        <taxon>Aconoidasida</taxon>
        <taxon>Haemosporida</taxon>
        <taxon>Plasmodiidae</taxon>
        <taxon>Plasmodium</taxon>
        <taxon>Plasmodium (Laverania)</taxon>
    </lineage>
</organism>
<dbReference type="SUPFAM" id="SSF140924">
    <property type="entry name" value="Duffy binding domain-like"/>
    <property type="match status" value="4"/>
</dbReference>
<dbReference type="InterPro" id="IPR004258">
    <property type="entry name" value="DBL"/>
</dbReference>
<feature type="domain" description="Duffy-antigen binding" evidence="3">
    <location>
        <begin position="822"/>
        <end position="985"/>
    </location>
</feature>
<protein>
    <submittedName>
        <fullName evidence="8">Erythrocyte membrane protein 1 varPAM</fullName>
    </submittedName>
</protein>
<feature type="domain" description="Cysteine-rich interdomain region 1 gamma" evidence="6">
    <location>
        <begin position="490"/>
        <end position="541"/>
    </location>
</feature>
<dbReference type="InterPro" id="IPR029210">
    <property type="entry name" value="PfEMP1_NTS"/>
</dbReference>
<dbReference type="InterPro" id="IPR042202">
    <property type="entry name" value="Duffy-ag-bd_sf"/>
</dbReference>
<feature type="domain" description="Duffy-binding-like" evidence="2">
    <location>
        <begin position="557"/>
        <end position="701"/>
    </location>
</feature>
<evidence type="ECO:0000313" key="9">
    <source>
        <dbReference type="Proteomes" id="UP000054566"/>
    </source>
</evidence>
<dbReference type="GO" id="GO:0016020">
    <property type="term" value="C:membrane"/>
    <property type="evidence" value="ECO:0007669"/>
    <property type="project" value="InterPro"/>
</dbReference>
<reference evidence="9" key="2">
    <citation type="submission" date="2015-07" db="EMBL/GenBank/DDBJ databases">
        <title>The genome sequence of Plasmodium falciparum RAJ116.</title>
        <authorList>
            <consortium name="The Broad Institute Genome Sequencing Platform"/>
            <person name="Volkman S.K."/>
            <person name="Neafsey D.E."/>
            <person name="Dash A.P."/>
            <person name="Chitnis C.E."/>
            <person name="Hartl D.L."/>
            <person name="Young S.K."/>
            <person name="Kodira C.D."/>
            <person name="Zeng Q."/>
            <person name="Koehrsen M."/>
            <person name="Godfrey P."/>
            <person name="Alvarado L."/>
            <person name="Berlin A."/>
            <person name="Borenstein D."/>
            <person name="Chen Z."/>
            <person name="Engels R."/>
            <person name="Freedman E."/>
            <person name="Gellesch M."/>
            <person name="Goldberg J."/>
            <person name="Griggs A."/>
            <person name="Gujja S."/>
            <person name="Heiman D."/>
            <person name="Hepburn T."/>
            <person name="Howarth C."/>
            <person name="Jen D."/>
            <person name="Larson L."/>
            <person name="Lewis B."/>
            <person name="Mehta T."/>
            <person name="Park D."/>
            <person name="Pearson M."/>
            <person name="Roberts A."/>
            <person name="Saif S."/>
            <person name="Shea T."/>
            <person name="Shenoy N."/>
            <person name="Sisk P."/>
            <person name="Stolte C."/>
            <person name="Sykes S."/>
            <person name="Walk T."/>
            <person name="White J."/>
            <person name="Yandava C."/>
            <person name="Wirth D.F."/>
            <person name="Nusbaum C."/>
            <person name="Birren B."/>
        </authorList>
    </citation>
    <scope>NUCLEOTIDE SEQUENCE [LARGE SCALE GENOMIC DNA]</scope>
    <source>
        <strain evidence="9">RAJ116</strain>
    </source>
</reference>
<feature type="domain" description="Duffy-antigen binding" evidence="3">
    <location>
        <begin position="1243"/>
        <end position="1430"/>
    </location>
</feature>
<feature type="region of interest" description="Disordered" evidence="1">
    <location>
        <begin position="1"/>
        <end position="23"/>
    </location>
</feature>
<feature type="domain" description="Duffy-binding-like" evidence="7">
    <location>
        <begin position="307"/>
        <end position="451"/>
    </location>
</feature>
<evidence type="ECO:0000259" key="6">
    <source>
        <dbReference type="Pfam" id="PF18562"/>
    </source>
</evidence>
<dbReference type="InterPro" id="IPR029211">
    <property type="entry name" value="PfEMP1_ATS"/>
</dbReference>
<proteinExistence type="predicted"/>
<dbReference type="Pfam" id="PF03011">
    <property type="entry name" value="PFEMP"/>
    <property type="match status" value="1"/>
</dbReference>
<evidence type="ECO:0000259" key="4">
    <source>
        <dbReference type="Pfam" id="PF15445"/>
    </source>
</evidence>
<feature type="compositionally biased region" description="Polar residues" evidence="1">
    <location>
        <begin position="1846"/>
        <end position="1861"/>
    </location>
</feature>
<feature type="region of interest" description="Disordered" evidence="1">
    <location>
        <begin position="1838"/>
        <end position="1861"/>
    </location>
</feature>
<dbReference type="Gene3D" id="1.10.1900.40">
    <property type="entry name" value="Acidic terminal segments, variant surface antigen of PfEMP1"/>
    <property type="match status" value="2"/>
</dbReference>
<feature type="compositionally biased region" description="Polar residues" evidence="1">
    <location>
        <begin position="1391"/>
        <end position="1408"/>
    </location>
</feature>
<dbReference type="Gene3D" id="1.20.1310.20">
    <property type="entry name" value="Duffy-antigen binding domain"/>
    <property type="match status" value="3"/>
</dbReference>
<dbReference type="InterPro" id="IPR044932">
    <property type="entry name" value="PfEMP1_ATS_sf"/>
</dbReference>
<feature type="compositionally biased region" description="Polar residues" evidence="1">
    <location>
        <begin position="1782"/>
        <end position="1806"/>
    </location>
</feature>
<evidence type="ECO:0000259" key="2">
    <source>
        <dbReference type="Pfam" id="PF03011"/>
    </source>
</evidence>
<dbReference type="OrthoDB" id="379146at2759"/>